<evidence type="ECO:0000256" key="2">
    <source>
        <dbReference type="SAM" id="SignalP"/>
    </source>
</evidence>
<feature type="chain" id="PRO_5042812182" description="DUF2202 domain-containing protein" evidence="2">
    <location>
        <begin position="30"/>
        <end position="248"/>
    </location>
</feature>
<dbReference type="AlphaFoldDB" id="A0AAN0K896"/>
<dbReference type="SUPFAM" id="SSF47240">
    <property type="entry name" value="Ferritin-like"/>
    <property type="match status" value="1"/>
</dbReference>
<feature type="domain" description="DUF2202" evidence="3">
    <location>
        <begin position="52"/>
        <end position="186"/>
    </location>
</feature>
<organism evidence="4 5">
    <name type="scientific">Brooklawnia propionicigenes</name>
    <dbReference type="NCBI Taxonomy" id="3041175"/>
    <lineage>
        <taxon>Bacteria</taxon>
        <taxon>Bacillati</taxon>
        <taxon>Actinomycetota</taxon>
        <taxon>Actinomycetes</taxon>
        <taxon>Propionibacteriales</taxon>
        <taxon>Propionibacteriaceae</taxon>
        <taxon>Brooklawnia</taxon>
    </lineage>
</organism>
<feature type="region of interest" description="Disordered" evidence="1">
    <location>
        <begin position="196"/>
        <end position="248"/>
    </location>
</feature>
<evidence type="ECO:0000313" key="4">
    <source>
        <dbReference type="EMBL" id="BEH02316.1"/>
    </source>
</evidence>
<dbReference type="Gene3D" id="1.20.1260.10">
    <property type="match status" value="1"/>
</dbReference>
<gene>
    <name evidence="4" type="ORF">brsh051_15970</name>
</gene>
<feature type="signal peptide" evidence="2">
    <location>
        <begin position="1"/>
        <end position="29"/>
    </location>
</feature>
<dbReference type="Proteomes" id="UP001431656">
    <property type="component" value="Chromosome"/>
</dbReference>
<sequence>MKTTWKTRTAVAFTAAGVLTVGWATTVQAAPTPSPVPTPAATTATADATLTDTLTHMREEERLARDLYTALGDKHGQVAPFVNVARSEQAHFDAMGALLTRYALTDPAAGKEAGSYTEPALQALYDRLLASGSESLAKAYEAGITVEKQDIADLKAAISQTTRTDVQAVLTNLLRGSENHLAAFAAARDGKVVGVRNGQGLQNGRSGASGGSQGRNWRRPGRAGRRPARHVPPPVRTDPTGSADRHLR</sequence>
<dbReference type="InterPro" id="IPR009078">
    <property type="entry name" value="Ferritin-like_SF"/>
</dbReference>
<evidence type="ECO:0000259" key="3">
    <source>
        <dbReference type="Pfam" id="PF09968"/>
    </source>
</evidence>
<name>A0AAN0K896_9ACTN</name>
<dbReference type="KEGG" id="broo:brsh051_15970"/>
<dbReference type="CDD" id="cd01048">
    <property type="entry name" value="Ferritin_like_AB2"/>
    <property type="match status" value="1"/>
</dbReference>
<dbReference type="InterPro" id="IPR019243">
    <property type="entry name" value="DUF2202"/>
</dbReference>
<reference evidence="4" key="1">
    <citation type="journal article" date="2024" name="Int. J. Syst. Evol. Microbiol.">
        <title>Brooklawnia propionicigenes sp. nov., a facultatively anaerobic, propionate-producing bacterium isolated from a methanogenic reactor treating waste from cattle farms.</title>
        <authorList>
            <person name="Akita Y."/>
            <person name="Ueki A."/>
            <person name="Tonouchi A."/>
            <person name="Sugawara Y."/>
            <person name="Honma S."/>
            <person name="Kaku N."/>
            <person name="Ueki K."/>
        </authorList>
    </citation>
    <scope>NUCLEOTIDE SEQUENCE</scope>
    <source>
        <strain evidence="4">SH051</strain>
    </source>
</reference>
<dbReference type="RefSeq" id="WP_286263835.1">
    <property type="nucleotide sequence ID" value="NZ_AP028056.1"/>
</dbReference>
<dbReference type="InterPro" id="IPR012347">
    <property type="entry name" value="Ferritin-like"/>
</dbReference>
<accession>A0AAN0K896</accession>
<evidence type="ECO:0000313" key="5">
    <source>
        <dbReference type="Proteomes" id="UP001431656"/>
    </source>
</evidence>
<proteinExistence type="predicted"/>
<protein>
    <recommendedName>
        <fullName evidence="3">DUF2202 domain-containing protein</fullName>
    </recommendedName>
</protein>
<keyword evidence="2" id="KW-0732">Signal</keyword>
<feature type="compositionally biased region" description="Basic residues" evidence="1">
    <location>
        <begin position="216"/>
        <end position="229"/>
    </location>
</feature>
<dbReference type="EMBL" id="AP028056">
    <property type="protein sequence ID" value="BEH02316.1"/>
    <property type="molecule type" value="Genomic_DNA"/>
</dbReference>
<dbReference type="Pfam" id="PF09968">
    <property type="entry name" value="DUF2202"/>
    <property type="match status" value="1"/>
</dbReference>
<evidence type="ECO:0000256" key="1">
    <source>
        <dbReference type="SAM" id="MobiDB-lite"/>
    </source>
</evidence>
<keyword evidence="5" id="KW-1185">Reference proteome</keyword>